<dbReference type="EMBL" id="KI913953">
    <property type="protein sequence ID" value="ETW08212.1"/>
    <property type="molecule type" value="Genomic_DNA"/>
</dbReference>
<dbReference type="VEuPathDB" id="FungiDB:H310_00860"/>
<accession>A0A024UQS9</accession>
<feature type="region of interest" description="Disordered" evidence="1">
    <location>
        <begin position="673"/>
        <end position="692"/>
    </location>
</feature>
<gene>
    <name evidence="3" type="ORF">H310_00860</name>
</gene>
<dbReference type="InterPro" id="IPR001478">
    <property type="entry name" value="PDZ"/>
</dbReference>
<dbReference type="AlphaFoldDB" id="A0A024UQS9"/>
<evidence type="ECO:0000313" key="3">
    <source>
        <dbReference type="EMBL" id="ETW08212.1"/>
    </source>
</evidence>
<organism evidence="3">
    <name type="scientific">Aphanomyces invadans</name>
    <dbReference type="NCBI Taxonomy" id="157072"/>
    <lineage>
        <taxon>Eukaryota</taxon>
        <taxon>Sar</taxon>
        <taxon>Stramenopiles</taxon>
        <taxon>Oomycota</taxon>
        <taxon>Saprolegniomycetes</taxon>
        <taxon>Saprolegniales</taxon>
        <taxon>Verrucalvaceae</taxon>
        <taxon>Aphanomyces</taxon>
    </lineage>
</organism>
<dbReference type="PROSITE" id="PS50106">
    <property type="entry name" value="PDZ"/>
    <property type="match status" value="2"/>
</dbReference>
<proteinExistence type="predicted"/>
<feature type="region of interest" description="Disordered" evidence="1">
    <location>
        <begin position="717"/>
        <end position="751"/>
    </location>
</feature>
<dbReference type="OrthoDB" id="75502at2759"/>
<sequence length="865" mass="91656">MAASVDSLGRQFMRIQVAPGKLGVGLVESPGGGACVGHYETACGTMHPYQAVIKPGDRLVCLNGQALEHKSLAEVIRLLIASNDSPRDLTFSRTPPTLVRGHYDVGKVVQVEIAPGPLGLHLHQAIRHCAFVDEVLDTSPLKGLAHVVHRGCRLIRINKHEVSTMPREAVVALLAQLKDQTKTIEFYRMAPATCSALVQVDISEGDGLELDGLTVATASSVNGLLVGDVVAAVNDVDITTLDAAAGLAVWNKAPFPKRVMCFRVNKMSDGGTPVHQPSLSVRPTMQPSPIHQASMPDPLSKIEVTIADAQLGLNVDTGELNYLRLTGFATPADAQRPYYQPHHDKLPGRCVASVNGIDASSFSRHAVLELLGKLALVPKTIVFVTSADLAKMRAKALRVTVEVPPGSLGVDFDGNITSSTVLTAFRPVDGAPGALERSGVVDSGSILVAINQMNVSSLALHQTIDLLKKLTDIPKQLTFVRGGVVHAVTQPFVDVSVPPGPIGVALNSAIATSTIVQAVTPGSAVEAMGVIGPGSILVAIDGFDVTALSLAKSTELLRALSGHRKILSFTTLSNKGFVWPASFVMVPTSPGPLGLQFDSGTPDAAVVQGFVQLETAASGGVGDVQKHGGVAIGSSLVGIDGVDVRSKSLMEISAILKDMGKVAKILCFSPPSDKAISPPSTPKAFPPTTPFPRQNSLETLQKQINLSDDQVEMLLQRRKSDMSDKPPMVRRVSSLSSNASAEEQPSSPSRLTREYQVRTFTWLGKLKPQVLVVDKDQKSLNVHDWDGKLKSMGFSRLAIASITGVTKGKGGFSKKHSWPNIDDNLCLSIAAGKSASHEYITTSMEDRDVLAGLVEALMRTTSAVK</sequence>
<feature type="compositionally biased region" description="Pro residues" evidence="1">
    <location>
        <begin position="679"/>
        <end position="690"/>
    </location>
</feature>
<dbReference type="eggNOG" id="ENOG502SIIB">
    <property type="taxonomic scope" value="Eukaryota"/>
</dbReference>
<dbReference type="RefSeq" id="XP_008862017.1">
    <property type="nucleotide sequence ID" value="XM_008863795.1"/>
</dbReference>
<evidence type="ECO:0000259" key="2">
    <source>
        <dbReference type="PROSITE" id="PS50106"/>
    </source>
</evidence>
<reference evidence="3" key="1">
    <citation type="submission" date="2013-12" db="EMBL/GenBank/DDBJ databases">
        <title>The Genome Sequence of Aphanomyces invadans NJM9701.</title>
        <authorList>
            <consortium name="The Broad Institute Genomics Platform"/>
            <person name="Russ C."/>
            <person name="Tyler B."/>
            <person name="van West P."/>
            <person name="Dieguez-Uribeondo J."/>
            <person name="Young S.K."/>
            <person name="Zeng Q."/>
            <person name="Gargeya S."/>
            <person name="Fitzgerald M."/>
            <person name="Abouelleil A."/>
            <person name="Alvarado L."/>
            <person name="Chapman S.B."/>
            <person name="Gainer-Dewar J."/>
            <person name="Goldberg J."/>
            <person name="Griggs A."/>
            <person name="Gujja S."/>
            <person name="Hansen M."/>
            <person name="Howarth C."/>
            <person name="Imamovic A."/>
            <person name="Ireland A."/>
            <person name="Larimer J."/>
            <person name="McCowan C."/>
            <person name="Murphy C."/>
            <person name="Pearson M."/>
            <person name="Poon T.W."/>
            <person name="Priest M."/>
            <person name="Roberts A."/>
            <person name="Saif S."/>
            <person name="Shea T."/>
            <person name="Sykes S."/>
            <person name="Wortman J."/>
            <person name="Nusbaum C."/>
            <person name="Birren B."/>
        </authorList>
    </citation>
    <scope>NUCLEOTIDE SEQUENCE [LARGE SCALE GENOMIC DNA]</scope>
    <source>
        <strain evidence="3">NJM9701</strain>
    </source>
</reference>
<dbReference type="Gene3D" id="2.30.42.10">
    <property type="match status" value="1"/>
</dbReference>
<feature type="compositionally biased region" description="Polar residues" evidence="1">
    <location>
        <begin position="733"/>
        <end position="750"/>
    </location>
</feature>
<feature type="domain" description="PDZ" evidence="2">
    <location>
        <begin position="582"/>
        <end position="671"/>
    </location>
</feature>
<evidence type="ECO:0000256" key="1">
    <source>
        <dbReference type="SAM" id="MobiDB-lite"/>
    </source>
</evidence>
<feature type="domain" description="PDZ" evidence="2">
    <location>
        <begin position="500"/>
        <end position="558"/>
    </location>
</feature>
<dbReference type="InterPro" id="IPR036034">
    <property type="entry name" value="PDZ_sf"/>
</dbReference>
<dbReference type="GeneID" id="20077910"/>
<dbReference type="SUPFAM" id="SSF50156">
    <property type="entry name" value="PDZ domain-like"/>
    <property type="match status" value="1"/>
</dbReference>
<protein>
    <recommendedName>
        <fullName evidence="2">PDZ domain-containing protein</fullName>
    </recommendedName>
</protein>
<name>A0A024UQS9_9STRA</name>
<dbReference type="SMART" id="SM00228">
    <property type="entry name" value="PDZ"/>
    <property type="match status" value="5"/>
</dbReference>